<evidence type="ECO:0000313" key="5">
    <source>
        <dbReference type="Proteomes" id="UP000241474"/>
    </source>
</evidence>
<dbReference type="KEGG" id="vg:9925109"/>
<accession>E3VYF4</accession>
<keyword evidence="4" id="KW-1185">Reference proteome</keyword>
<sequence length="82" mass="9655">MYDTLPPELWVKIIDYSGEISLLLTDKNFFELFNLVNYKIDVIEYLVENNLIDVLKYLVSLKKLKHPIIDKNIVTIKSLNNI</sequence>
<protein>
    <recommendedName>
        <fullName evidence="7">Ankyrin repeat protein</fullName>
    </recommendedName>
</protein>
<organism evidence="1 4">
    <name type="scientific">Acanthamoeba polyphaga mimivirus</name>
    <name type="common">APMV</name>
    <dbReference type="NCBI Taxonomy" id="212035"/>
    <lineage>
        <taxon>Viruses</taxon>
        <taxon>Varidnaviria</taxon>
        <taxon>Bamfordvirae</taxon>
        <taxon>Nucleocytoviricota</taxon>
        <taxon>Megaviricetes</taxon>
        <taxon>Imitervirales</taxon>
        <taxon>Mimiviridae</taxon>
        <taxon>Megamimivirinae</taxon>
        <taxon>Mimivirus</taxon>
        <taxon>Mimivirus bradfordmassiliense</taxon>
    </lineage>
</organism>
<organismHost>
    <name type="scientific">Acanthamoeba polyphaga</name>
    <name type="common">Amoeba</name>
    <dbReference type="NCBI Taxonomy" id="5757"/>
</organismHost>
<name>A0A0G2Y830_MIMIV</name>
<proteinExistence type="predicted"/>
<reference evidence="1 4" key="1">
    <citation type="journal article" date="2011" name="Virol. J.">
        <title>Breaking the 1000-gene barrier for Mimivirus using ultra-deep genome and transcriptome sequencing.</title>
        <authorList>
            <person name="Legendre M."/>
            <person name="Santini S."/>
            <person name="Rico A."/>
            <person name="Abergel C."/>
            <person name="Claverie J.M."/>
        </authorList>
    </citation>
    <scope>NUCLEOTIDE SEQUENCE [LARGE SCALE GENOMIC DNA]</scope>
</reference>
<dbReference type="EMBL" id="KM982403">
    <property type="protein sequence ID" value="AKI81152.1"/>
    <property type="molecule type" value="Genomic_DNA"/>
</dbReference>
<accession>A0A0G2Y830</accession>
<reference evidence="5 6" key="2">
    <citation type="submission" date="2014-10" db="EMBL/GenBank/DDBJ databases">
        <title>Pan-genome analysis of Brazilian lineage A amoebal mimiviruses.</title>
        <authorList>
            <person name="Assis F.L."/>
            <person name="Abrahao J.S."/>
            <person name="Kroon E.G."/>
            <person name="Dornas F.P."/>
            <person name="Andrade K.R."/>
            <person name="Borato P.V.M."/>
            <person name="Pilotto M.R."/>
            <person name="Benamar S."/>
            <person name="LaScola B."/>
            <person name="Colson P."/>
        </authorList>
    </citation>
    <scope>NUCLEOTIDE SEQUENCE [LARGE SCALE GENOMIC DNA]</scope>
    <source>
        <strain evidence="3 6">Amazonia</strain>
        <strain evidence="2 5">Oyster</strain>
    </source>
</reference>
<dbReference type="Proteomes" id="UP000241474">
    <property type="component" value="Segment"/>
</dbReference>
<dbReference type="Proteomes" id="UP000274448">
    <property type="component" value="Segment"/>
</dbReference>
<dbReference type="RefSeq" id="YP_003986991.1">
    <property type="nucleotide sequence ID" value="NC_014649.1"/>
</dbReference>
<dbReference type="EMBL" id="HQ336222">
    <property type="protein sequence ID" value="ADO18225.1"/>
    <property type="molecule type" value="Genomic_DNA"/>
</dbReference>
<dbReference type="GeneID" id="9925109"/>
<dbReference type="Proteomes" id="UP000201519">
    <property type="component" value="Segment"/>
</dbReference>
<evidence type="ECO:0000313" key="4">
    <source>
        <dbReference type="Proteomes" id="UP000201519"/>
    </source>
</evidence>
<dbReference type="EMBL" id="KM982401">
    <property type="protein sequence ID" value="AKI79256.1"/>
    <property type="molecule type" value="Genomic_DNA"/>
</dbReference>
<evidence type="ECO:0008006" key="7">
    <source>
        <dbReference type="Google" id="ProtNLM"/>
    </source>
</evidence>
<evidence type="ECO:0000313" key="1">
    <source>
        <dbReference type="EMBL" id="ADO18225.1"/>
    </source>
</evidence>
<gene>
    <name evidence="1" type="primary">L482b</name>
</gene>
<evidence type="ECO:0000313" key="6">
    <source>
        <dbReference type="Proteomes" id="UP000274448"/>
    </source>
</evidence>
<evidence type="ECO:0000313" key="2">
    <source>
        <dbReference type="EMBL" id="AKI79256.1"/>
    </source>
</evidence>
<evidence type="ECO:0000313" key="3">
    <source>
        <dbReference type="EMBL" id="AKI81152.1"/>
    </source>
</evidence>